<dbReference type="EMBL" id="MU167213">
    <property type="protein sequence ID" value="KAG0151354.1"/>
    <property type="molecule type" value="Genomic_DNA"/>
</dbReference>
<feature type="chain" id="PRO_5040169823" evidence="1">
    <location>
        <begin position="19"/>
        <end position="63"/>
    </location>
</feature>
<keyword evidence="1" id="KW-0732">Signal</keyword>
<reference evidence="2" key="1">
    <citation type="submission" date="2013-11" db="EMBL/GenBank/DDBJ databases">
        <title>Genome sequence of the fusiform rust pathogen reveals effectors for host alternation and coevolution with pine.</title>
        <authorList>
            <consortium name="DOE Joint Genome Institute"/>
            <person name="Smith K."/>
            <person name="Pendleton A."/>
            <person name="Kubisiak T."/>
            <person name="Anderson C."/>
            <person name="Salamov A."/>
            <person name="Aerts A."/>
            <person name="Riley R."/>
            <person name="Clum A."/>
            <person name="Lindquist E."/>
            <person name="Ence D."/>
            <person name="Campbell M."/>
            <person name="Kronenberg Z."/>
            <person name="Feau N."/>
            <person name="Dhillon B."/>
            <person name="Hamelin R."/>
            <person name="Burleigh J."/>
            <person name="Smith J."/>
            <person name="Yandell M."/>
            <person name="Nelson C."/>
            <person name="Grigoriev I."/>
            <person name="Davis J."/>
        </authorList>
    </citation>
    <scope>NUCLEOTIDE SEQUENCE</scope>
    <source>
        <strain evidence="2">G11</strain>
    </source>
</reference>
<sequence>MLLLNLVINLMHVDPKLAARLMLEDFVGFVVLAAEVVPRFEAGFGASATVTGILPFTARQAEK</sequence>
<gene>
    <name evidence="2" type="ORF">CROQUDRAFT_651177</name>
</gene>
<evidence type="ECO:0000256" key="1">
    <source>
        <dbReference type="SAM" id="SignalP"/>
    </source>
</evidence>
<organism evidence="2 3">
    <name type="scientific">Cronartium quercuum f. sp. fusiforme G11</name>
    <dbReference type="NCBI Taxonomy" id="708437"/>
    <lineage>
        <taxon>Eukaryota</taxon>
        <taxon>Fungi</taxon>
        <taxon>Dikarya</taxon>
        <taxon>Basidiomycota</taxon>
        <taxon>Pucciniomycotina</taxon>
        <taxon>Pucciniomycetes</taxon>
        <taxon>Pucciniales</taxon>
        <taxon>Coleosporiaceae</taxon>
        <taxon>Cronartium</taxon>
    </lineage>
</organism>
<evidence type="ECO:0000313" key="2">
    <source>
        <dbReference type="EMBL" id="KAG0151354.1"/>
    </source>
</evidence>
<comment type="caution">
    <text evidence="2">The sequence shown here is derived from an EMBL/GenBank/DDBJ whole genome shotgun (WGS) entry which is preliminary data.</text>
</comment>
<protein>
    <submittedName>
        <fullName evidence="2">Uncharacterized protein</fullName>
    </submittedName>
</protein>
<keyword evidence="3" id="KW-1185">Reference proteome</keyword>
<evidence type="ECO:0000313" key="3">
    <source>
        <dbReference type="Proteomes" id="UP000886653"/>
    </source>
</evidence>
<feature type="signal peptide" evidence="1">
    <location>
        <begin position="1"/>
        <end position="18"/>
    </location>
</feature>
<dbReference type="AlphaFoldDB" id="A0A9P6NWA2"/>
<accession>A0A9P6NWA2</accession>
<name>A0A9P6NWA2_9BASI</name>
<dbReference type="Proteomes" id="UP000886653">
    <property type="component" value="Unassembled WGS sequence"/>
</dbReference>
<proteinExistence type="predicted"/>